<dbReference type="PANTHER" id="PTHR37394">
    <property type="entry name" value="PROTEIN PARTING DANCERS"/>
    <property type="match status" value="1"/>
</dbReference>
<dbReference type="PANTHER" id="PTHR37394:SF1">
    <property type="entry name" value="PROTEIN PARTING DANCERS"/>
    <property type="match status" value="1"/>
</dbReference>
<keyword evidence="2" id="KW-1185">Reference proteome</keyword>
<organism evidence="1 2">
    <name type="scientific">Lithospermum erythrorhizon</name>
    <name type="common">Purple gromwell</name>
    <name type="synonym">Lithospermum officinale var. erythrorhizon</name>
    <dbReference type="NCBI Taxonomy" id="34254"/>
    <lineage>
        <taxon>Eukaryota</taxon>
        <taxon>Viridiplantae</taxon>
        <taxon>Streptophyta</taxon>
        <taxon>Embryophyta</taxon>
        <taxon>Tracheophyta</taxon>
        <taxon>Spermatophyta</taxon>
        <taxon>Magnoliopsida</taxon>
        <taxon>eudicotyledons</taxon>
        <taxon>Gunneridae</taxon>
        <taxon>Pentapetalae</taxon>
        <taxon>asterids</taxon>
        <taxon>lamiids</taxon>
        <taxon>Boraginales</taxon>
        <taxon>Boraginaceae</taxon>
        <taxon>Boraginoideae</taxon>
        <taxon>Lithospermeae</taxon>
        <taxon>Lithospermum</taxon>
    </lineage>
</organism>
<evidence type="ECO:0008006" key="3">
    <source>
        <dbReference type="Google" id="ProtNLM"/>
    </source>
</evidence>
<name>A0AAV3PQP3_LITER</name>
<dbReference type="Gene3D" id="1.10.150.20">
    <property type="entry name" value="5' to 3' exonuclease, C-terminal subdomain"/>
    <property type="match status" value="1"/>
</dbReference>
<dbReference type="GO" id="GO:0000712">
    <property type="term" value="P:resolution of meiotic recombination intermediates"/>
    <property type="evidence" value="ECO:0007669"/>
    <property type="project" value="InterPro"/>
</dbReference>
<dbReference type="InterPro" id="IPR010994">
    <property type="entry name" value="RuvA_2-like"/>
</dbReference>
<protein>
    <recommendedName>
        <fullName evidence="3">DisA/LigA helix-hairpin-helix motif domain-containing protein</fullName>
    </recommendedName>
</protein>
<accession>A0AAV3PQP3</accession>
<dbReference type="Proteomes" id="UP001454036">
    <property type="component" value="Unassembled WGS sequence"/>
</dbReference>
<dbReference type="SUPFAM" id="SSF47781">
    <property type="entry name" value="RuvA domain 2-like"/>
    <property type="match status" value="1"/>
</dbReference>
<evidence type="ECO:0000313" key="2">
    <source>
        <dbReference type="Proteomes" id="UP001454036"/>
    </source>
</evidence>
<dbReference type="EMBL" id="BAABME010033248">
    <property type="protein sequence ID" value="GAA0152247.1"/>
    <property type="molecule type" value="Genomic_DNA"/>
</dbReference>
<evidence type="ECO:0000313" key="1">
    <source>
        <dbReference type="EMBL" id="GAA0152247.1"/>
    </source>
</evidence>
<sequence>MGTPWLPSSLVRSNGVCMMNSAWRDGQHPSFINFISSFLHANAFRLNTVLIAPDFIFNCGGVSVAFIFVTEWDCVRVASIYRRVQKLKEQFAHMYVIVGLPTKEKNDSFIHSYFDYGMEFGKPTFIPVIDQEMGFEKIVKIAHARGVCKQQDGVTKLKIERERAVQVSDVYLKVLTSIPGIDSHDANVLYLGIGSIEAIAKASKDYILANTDLSDDKAETIVKFFRDPKYYLSPKIIPPT</sequence>
<dbReference type="AlphaFoldDB" id="A0AAV3PQP3"/>
<proteinExistence type="predicted"/>
<gene>
    <name evidence="1" type="ORF">LIER_43170</name>
</gene>
<dbReference type="Pfam" id="PF14520">
    <property type="entry name" value="HHH_5"/>
    <property type="match status" value="1"/>
</dbReference>
<dbReference type="InterPro" id="IPR039172">
    <property type="entry name" value="PTD"/>
</dbReference>
<comment type="caution">
    <text evidence="1">The sequence shown here is derived from an EMBL/GenBank/DDBJ whole genome shotgun (WGS) entry which is preliminary data.</text>
</comment>
<reference evidence="1 2" key="1">
    <citation type="submission" date="2024-01" db="EMBL/GenBank/DDBJ databases">
        <title>The complete chloroplast genome sequence of Lithospermum erythrorhizon: insights into the phylogenetic relationship among Boraginaceae species and the maternal lineages of purple gromwells.</title>
        <authorList>
            <person name="Okada T."/>
            <person name="Watanabe K."/>
        </authorList>
    </citation>
    <scope>NUCLEOTIDE SEQUENCE [LARGE SCALE GENOMIC DNA]</scope>
</reference>